<dbReference type="InterPro" id="IPR041071">
    <property type="entry name" value="DAHP_snth_FXD"/>
</dbReference>
<dbReference type="GO" id="GO:0016740">
    <property type="term" value="F:transferase activity"/>
    <property type="evidence" value="ECO:0007669"/>
    <property type="project" value="UniProtKB-KW"/>
</dbReference>
<dbReference type="PANTHER" id="PTHR43018">
    <property type="entry name" value="PHOSPHO-2-DEHYDRO-3-DEOXYHEPTONATE ALDOLASE"/>
    <property type="match status" value="1"/>
</dbReference>
<evidence type="ECO:0000259" key="2">
    <source>
        <dbReference type="Pfam" id="PF00793"/>
    </source>
</evidence>
<dbReference type="InterPro" id="IPR013785">
    <property type="entry name" value="Aldolase_TIM"/>
</dbReference>
<dbReference type="EMBL" id="CP054143">
    <property type="protein sequence ID" value="QKJ67631.1"/>
    <property type="molecule type" value="Genomic_DNA"/>
</dbReference>
<keyword evidence="5" id="KW-1185">Reference proteome</keyword>
<dbReference type="Gene3D" id="3.30.70.1140">
    <property type="entry name" value="Phospho-2-dehydro-3-deoxyheptonate aldolase, domain 1"/>
    <property type="match status" value="1"/>
</dbReference>
<dbReference type="SUPFAM" id="SSF51569">
    <property type="entry name" value="Aldolase"/>
    <property type="match status" value="1"/>
</dbReference>
<evidence type="ECO:0000259" key="3">
    <source>
        <dbReference type="Pfam" id="PF18152"/>
    </source>
</evidence>
<evidence type="ECO:0000313" key="5">
    <source>
        <dbReference type="Proteomes" id="UP000504844"/>
    </source>
</evidence>
<accession>A0A6M8SSE4</accession>
<dbReference type="InterPro" id="IPR052899">
    <property type="entry name" value="Class-I_DAHP_synthase"/>
</dbReference>
<dbReference type="KEGG" id="dee:HQN60_13420"/>
<evidence type="ECO:0000313" key="4">
    <source>
        <dbReference type="EMBL" id="QKJ67631.1"/>
    </source>
</evidence>
<evidence type="ECO:0000256" key="1">
    <source>
        <dbReference type="ARBA" id="ARBA00022679"/>
    </source>
</evidence>
<feature type="domain" description="DAHP synthetase I/KDSA" evidence="2">
    <location>
        <begin position="92"/>
        <end position="332"/>
    </location>
</feature>
<reference evidence="4 5" key="1">
    <citation type="submission" date="2020-05" db="EMBL/GenBank/DDBJ databases">
        <title>Complete genome sequence of Deefgea sp. D17.</title>
        <authorList>
            <person name="Bae J.-W."/>
            <person name="Han J.E."/>
        </authorList>
    </citation>
    <scope>NUCLEOTIDE SEQUENCE [LARGE SCALE GENOMIC DNA]</scope>
    <source>
        <strain evidence="4 5">D17</strain>
    </source>
</reference>
<protein>
    <submittedName>
        <fullName evidence="4">N-acetylneuraminate synthase family protein</fullName>
    </submittedName>
</protein>
<dbReference type="InterPro" id="IPR006218">
    <property type="entry name" value="DAHP1/KDSA"/>
</dbReference>
<keyword evidence="1" id="KW-0808">Transferase</keyword>
<dbReference type="RefSeq" id="WP_173534132.1">
    <property type="nucleotide sequence ID" value="NZ_CP054143.1"/>
</dbReference>
<dbReference type="Proteomes" id="UP000504844">
    <property type="component" value="Chromosome"/>
</dbReference>
<gene>
    <name evidence="4" type="ORF">HQN60_13420</name>
</gene>
<feature type="domain" description="DAHP synthase ferredoxin-like" evidence="3">
    <location>
        <begin position="1"/>
        <end position="67"/>
    </location>
</feature>
<name>A0A6M8SSE4_9NEIS</name>
<dbReference type="AlphaFoldDB" id="A0A6M8SSE4"/>
<proteinExistence type="predicted"/>
<organism evidence="4 5">
    <name type="scientific">Deefgea piscis</name>
    <dbReference type="NCBI Taxonomy" id="2739061"/>
    <lineage>
        <taxon>Bacteria</taxon>
        <taxon>Pseudomonadati</taxon>
        <taxon>Pseudomonadota</taxon>
        <taxon>Betaproteobacteria</taxon>
        <taxon>Neisseriales</taxon>
        <taxon>Chitinibacteraceae</taxon>
        <taxon>Deefgea</taxon>
    </lineage>
</organism>
<dbReference type="Pfam" id="PF18152">
    <property type="entry name" value="DAHP_snth_FXD"/>
    <property type="match status" value="1"/>
</dbReference>
<dbReference type="Gene3D" id="3.20.20.70">
    <property type="entry name" value="Aldolase class I"/>
    <property type="match status" value="1"/>
</dbReference>
<dbReference type="PANTHER" id="PTHR43018:SF3">
    <property type="entry name" value="CARBOXYSOME FORMATION PROTEIN"/>
    <property type="match status" value="1"/>
</dbReference>
<sequence length="338" mass="36165">MIIVMKFNASEAEVAAVIAYIRSAGLTEHVSRGAELVIIGAIGDEDALNPARFEMLPGVDRVSRVTKQYRIVARDTHPAGSVVKIRGIPLGGQQIQVFAGSSSIENAAQMAALAQGIVDLGCPFLWGDIAQTLDGPYQLQGNEHDNLSLLQSVASQFKLPFAAELVDLQMLDDLMAHDVDLIQVGAGQMQNRILLKELGRINKPILLRRGHAATLAEWLMAAEYIAAGGNHHIVFCEHGARALGSEGRNVFDVASIAWLKQETHLPVVVDASSAAGKSWLVPSLAQAAVAAGADGIWLDVHPNPNAAWRNADQSLDLCQLTTLLSTLRAMAPALNRTI</sequence>
<dbReference type="Pfam" id="PF00793">
    <property type="entry name" value="DAHP_synth_1"/>
    <property type="match status" value="1"/>
</dbReference>